<dbReference type="Pfam" id="PF08127">
    <property type="entry name" value="Propeptide_C1"/>
    <property type="match status" value="1"/>
</dbReference>
<dbReference type="AlphaFoldDB" id="A0A9P0C9P9"/>
<keyword evidence="2" id="KW-0645">Protease</keyword>
<evidence type="ECO:0000313" key="10">
    <source>
        <dbReference type="Proteomes" id="UP001152759"/>
    </source>
</evidence>
<feature type="signal peptide" evidence="7">
    <location>
        <begin position="1"/>
        <end position="36"/>
    </location>
</feature>
<evidence type="ECO:0000256" key="3">
    <source>
        <dbReference type="ARBA" id="ARBA00022729"/>
    </source>
</evidence>
<dbReference type="InterPro" id="IPR013128">
    <property type="entry name" value="Peptidase_C1A"/>
</dbReference>
<dbReference type="Gene3D" id="3.90.70.10">
    <property type="entry name" value="Cysteine proteinases"/>
    <property type="match status" value="1"/>
</dbReference>
<proteinExistence type="inferred from homology"/>
<dbReference type="SMART" id="SM00645">
    <property type="entry name" value="Pept_C1"/>
    <property type="match status" value="1"/>
</dbReference>
<name>A0A9P0C9P9_BEMTA</name>
<gene>
    <name evidence="9" type="ORF">BEMITA_LOCUS1822</name>
</gene>
<keyword evidence="6" id="KW-1015">Disulfide bond</keyword>
<organism evidence="9 10">
    <name type="scientific">Bemisia tabaci</name>
    <name type="common">Sweetpotato whitefly</name>
    <name type="synonym">Aleurodes tabaci</name>
    <dbReference type="NCBI Taxonomy" id="7038"/>
    <lineage>
        <taxon>Eukaryota</taxon>
        <taxon>Metazoa</taxon>
        <taxon>Ecdysozoa</taxon>
        <taxon>Arthropoda</taxon>
        <taxon>Hexapoda</taxon>
        <taxon>Insecta</taxon>
        <taxon>Pterygota</taxon>
        <taxon>Neoptera</taxon>
        <taxon>Paraneoptera</taxon>
        <taxon>Hemiptera</taxon>
        <taxon>Sternorrhyncha</taxon>
        <taxon>Aleyrodoidea</taxon>
        <taxon>Aleyrodidae</taxon>
        <taxon>Aleyrodinae</taxon>
        <taxon>Bemisia</taxon>
    </lineage>
</organism>
<dbReference type="PROSITE" id="PS00139">
    <property type="entry name" value="THIOL_PROTEASE_CYS"/>
    <property type="match status" value="1"/>
</dbReference>
<dbReference type="InterPro" id="IPR000668">
    <property type="entry name" value="Peptidase_C1A_C"/>
</dbReference>
<keyword evidence="4" id="KW-0378">Hydrolase</keyword>
<accession>A0A9P0C9P9</accession>
<evidence type="ECO:0000259" key="8">
    <source>
        <dbReference type="SMART" id="SM00645"/>
    </source>
</evidence>
<keyword evidence="5" id="KW-0788">Thiol protease</keyword>
<evidence type="ECO:0000256" key="5">
    <source>
        <dbReference type="ARBA" id="ARBA00022807"/>
    </source>
</evidence>
<evidence type="ECO:0000256" key="2">
    <source>
        <dbReference type="ARBA" id="ARBA00022670"/>
    </source>
</evidence>
<comment type="similarity">
    <text evidence="1">Belongs to the peptidase C1 family.</text>
</comment>
<feature type="chain" id="PRO_5040128124" description="Peptidase C1A papain C-terminal domain-containing protein" evidence="7">
    <location>
        <begin position="37"/>
        <end position="293"/>
    </location>
</feature>
<sequence length="293" mass="32871">MGIFFYSEKRKEKMPPKGQVIVSSLFLFLMVAQTCAEKGASFLSDDRINRINSAQSSWKAGRNYHPNSEENLIKLLGELDPKNLHETDKLPLKTYDPAWPSDKEIPKMFDARKKWGKICPQISEIQDQGYCGSCWAVASSSAASDRLCISSKGKFKGLLSAQHVAFCCHKCGYGCDGGYTAMAWAFLKKGVVTGGRFNSSKGCQPYSLQPCNHNIQEASSPYPYCATLPKEDPACQTKCTNDLYTNSFRKDKHRCKSYSHEINFEPASKTLLEIEKLLLMKRSECTCPAYRNC</sequence>
<dbReference type="Proteomes" id="UP001152759">
    <property type="component" value="Chromosome 1"/>
</dbReference>
<evidence type="ECO:0000313" key="9">
    <source>
        <dbReference type="EMBL" id="CAH0754645.1"/>
    </source>
</evidence>
<reference evidence="9" key="1">
    <citation type="submission" date="2021-12" db="EMBL/GenBank/DDBJ databases">
        <authorList>
            <person name="King R."/>
        </authorList>
    </citation>
    <scope>NUCLEOTIDE SEQUENCE</scope>
</reference>
<evidence type="ECO:0000256" key="1">
    <source>
        <dbReference type="ARBA" id="ARBA00008455"/>
    </source>
</evidence>
<keyword evidence="3 7" id="KW-0732">Signal</keyword>
<dbReference type="GO" id="GO:0004197">
    <property type="term" value="F:cysteine-type endopeptidase activity"/>
    <property type="evidence" value="ECO:0007669"/>
    <property type="project" value="InterPro"/>
</dbReference>
<dbReference type="PANTHER" id="PTHR12411">
    <property type="entry name" value="CYSTEINE PROTEASE FAMILY C1-RELATED"/>
    <property type="match status" value="1"/>
</dbReference>
<dbReference type="SUPFAM" id="SSF54001">
    <property type="entry name" value="Cysteine proteinases"/>
    <property type="match status" value="1"/>
</dbReference>
<dbReference type="EMBL" id="OU963862">
    <property type="protein sequence ID" value="CAH0754645.1"/>
    <property type="molecule type" value="Genomic_DNA"/>
</dbReference>
<keyword evidence="10" id="KW-1185">Reference proteome</keyword>
<evidence type="ECO:0000256" key="6">
    <source>
        <dbReference type="ARBA" id="ARBA00023157"/>
    </source>
</evidence>
<dbReference type="InterPro" id="IPR012599">
    <property type="entry name" value="Propeptide_C1A"/>
</dbReference>
<protein>
    <recommendedName>
        <fullName evidence="8">Peptidase C1A papain C-terminal domain-containing protein</fullName>
    </recommendedName>
</protein>
<dbReference type="InterPro" id="IPR038765">
    <property type="entry name" value="Papain-like_cys_pep_sf"/>
</dbReference>
<feature type="domain" description="Peptidase C1A papain C-terminal" evidence="8">
    <location>
        <begin position="105"/>
        <end position="292"/>
    </location>
</feature>
<dbReference type="GO" id="GO:0006508">
    <property type="term" value="P:proteolysis"/>
    <property type="evidence" value="ECO:0007669"/>
    <property type="project" value="UniProtKB-KW"/>
</dbReference>
<dbReference type="Pfam" id="PF00112">
    <property type="entry name" value="Peptidase_C1"/>
    <property type="match status" value="1"/>
</dbReference>
<dbReference type="InterPro" id="IPR000169">
    <property type="entry name" value="Pept_cys_AS"/>
</dbReference>
<evidence type="ECO:0000256" key="7">
    <source>
        <dbReference type="SAM" id="SignalP"/>
    </source>
</evidence>
<evidence type="ECO:0000256" key="4">
    <source>
        <dbReference type="ARBA" id="ARBA00022801"/>
    </source>
</evidence>